<dbReference type="OMA" id="ICFLERT"/>
<name>G0PAW1_CAEBE</name>
<dbReference type="Pfam" id="PF04435">
    <property type="entry name" value="SPK"/>
    <property type="match status" value="1"/>
</dbReference>
<dbReference type="InterPro" id="IPR006570">
    <property type="entry name" value="SPK_dom"/>
</dbReference>
<dbReference type="EMBL" id="GL380191">
    <property type="protein sequence ID" value="EGT50015.1"/>
    <property type="molecule type" value="Genomic_DNA"/>
</dbReference>
<protein>
    <recommendedName>
        <fullName evidence="1">SPK domain-containing protein</fullName>
    </recommendedName>
</protein>
<accession>G0PAW1</accession>
<evidence type="ECO:0000313" key="2">
    <source>
        <dbReference type="EMBL" id="EGT50015.1"/>
    </source>
</evidence>
<organism evidence="3">
    <name type="scientific">Caenorhabditis brenneri</name>
    <name type="common">Nematode worm</name>
    <dbReference type="NCBI Taxonomy" id="135651"/>
    <lineage>
        <taxon>Eukaryota</taxon>
        <taxon>Metazoa</taxon>
        <taxon>Ecdysozoa</taxon>
        <taxon>Nematoda</taxon>
        <taxon>Chromadorea</taxon>
        <taxon>Rhabditida</taxon>
        <taxon>Rhabditina</taxon>
        <taxon>Rhabditomorpha</taxon>
        <taxon>Rhabditoidea</taxon>
        <taxon>Rhabditidae</taxon>
        <taxon>Peloderinae</taxon>
        <taxon>Caenorhabditis</taxon>
    </lineage>
</organism>
<evidence type="ECO:0000313" key="3">
    <source>
        <dbReference type="Proteomes" id="UP000008068"/>
    </source>
</evidence>
<sequence>MTEQQIYRDQENHFFLNFVGGKCEETESPLIIKAVIDEYMLSGTSLTFGALRKCVDDFKARVCQLKELDVNSKVKLLFGLSVTVNAKCLKELRNVAHVDVDKRRRITKYIANNGSLRLEGSHVKSFQTMKTITTDCDEEEKECELENVHVAPVPKRSRRERTADELNSNLVATDNDENEEVVTIGGKPPKQQHQNVIAVEPEVNDETTLNIAFNKKDHPEQPNRKLTLPLASKKEFLHFLLDSIKVMNLPVNKNMLARLNGMIAKIEEFQTLGLQVERNVEIEKFHTMVLSAVTVSVKNATERNHEDSRSLREFLMLMEMGILTLELPELQELQIRINEALKDPANQNKRVHVSNIGKALETILDIFVTKR</sequence>
<dbReference type="Proteomes" id="UP000008068">
    <property type="component" value="Unassembled WGS sequence"/>
</dbReference>
<dbReference type="AlphaFoldDB" id="G0PAW1"/>
<dbReference type="SMART" id="SM00583">
    <property type="entry name" value="SPK"/>
    <property type="match status" value="1"/>
</dbReference>
<proteinExistence type="predicted"/>
<dbReference type="InterPro" id="IPR053315">
    <property type="entry name" value="Peptidase_C14A"/>
</dbReference>
<reference evidence="3" key="1">
    <citation type="submission" date="2011-07" db="EMBL/GenBank/DDBJ databases">
        <authorList>
            <consortium name="Caenorhabditis brenneri Sequencing and Analysis Consortium"/>
            <person name="Wilson R.K."/>
        </authorList>
    </citation>
    <scope>NUCLEOTIDE SEQUENCE [LARGE SCALE GENOMIC DNA]</scope>
    <source>
        <strain evidence="3">PB2801</strain>
    </source>
</reference>
<dbReference type="InParanoid" id="G0PAW1"/>
<dbReference type="HOGENOM" id="CLU_066938_0_0_1"/>
<dbReference type="PANTHER" id="PTHR23362">
    <property type="entry name" value="L-PLASTIN-RELATED"/>
    <property type="match status" value="1"/>
</dbReference>
<evidence type="ECO:0000259" key="1">
    <source>
        <dbReference type="SMART" id="SM00583"/>
    </source>
</evidence>
<dbReference type="PANTHER" id="PTHR23362:SF8">
    <property type="entry name" value="SPK DOMAIN-CONTAINING PROTEIN"/>
    <property type="match status" value="1"/>
</dbReference>
<feature type="domain" description="SPK" evidence="1">
    <location>
        <begin position="11"/>
        <end position="120"/>
    </location>
</feature>
<keyword evidence="3" id="KW-1185">Reference proteome</keyword>
<gene>
    <name evidence="2" type="ORF">CAEBREN_08389</name>
</gene>